<dbReference type="AlphaFoldDB" id="A0A061EJC9"/>
<dbReference type="PROSITE" id="PS00587">
    <property type="entry name" value="GLYCOSYL_HYDROL_F17"/>
    <property type="match status" value="1"/>
</dbReference>
<accession>A0A061EJC9</accession>
<evidence type="ECO:0000259" key="10">
    <source>
        <dbReference type="SMART" id="SM00768"/>
    </source>
</evidence>
<organism evidence="11 12">
    <name type="scientific">Theobroma cacao</name>
    <name type="common">Cacao</name>
    <name type="synonym">Cocoa</name>
    <dbReference type="NCBI Taxonomy" id="3641"/>
    <lineage>
        <taxon>Eukaryota</taxon>
        <taxon>Viridiplantae</taxon>
        <taxon>Streptophyta</taxon>
        <taxon>Embryophyta</taxon>
        <taxon>Tracheophyta</taxon>
        <taxon>Spermatophyta</taxon>
        <taxon>Magnoliopsida</taxon>
        <taxon>eudicotyledons</taxon>
        <taxon>Gunneridae</taxon>
        <taxon>Pentapetalae</taxon>
        <taxon>rosids</taxon>
        <taxon>malvids</taxon>
        <taxon>Malvales</taxon>
        <taxon>Malvaceae</taxon>
        <taxon>Byttnerioideae</taxon>
        <taxon>Theobroma</taxon>
    </lineage>
</organism>
<keyword evidence="6" id="KW-1015">Disulfide bond</keyword>
<evidence type="ECO:0000256" key="3">
    <source>
        <dbReference type="ARBA" id="ARBA00012780"/>
    </source>
</evidence>
<dbReference type="Pfam" id="PF07983">
    <property type="entry name" value="X8"/>
    <property type="match status" value="1"/>
</dbReference>
<dbReference type="eggNOG" id="ENOG502QRGZ">
    <property type="taxonomic scope" value="Eukaryota"/>
</dbReference>
<keyword evidence="5 9" id="KW-0378">Hydrolase</keyword>
<evidence type="ECO:0000256" key="5">
    <source>
        <dbReference type="ARBA" id="ARBA00022801"/>
    </source>
</evidence>
<evidence type="ECO:0000256" key="1">
    <source>
        <dbReference type="ARBA" id="ARBA00000382"/>
    </source>
</evidence>
<keyword evidence="12" id="KW-1185">Reference proteome</keyword>
<comment type="similarity">
    <text evidence="2 8">Belongs to the glycosyl hydrolase 17 family.</text>
</comment>
<dbReference type="GO" id="GO:0042973">
    <property type="term" value="F:glucan endo-1,3-beta-D-glucosidase activity"/>
    <property type="evidence" value="ECO:0007669"/>
    <property type="project" value="UniProtKB-EC"/>
</dbReference>
<gene>
    <name evidence="11" type="ORF">TCM_020208</name>
</gene>
<name>A0A061EJC9_THECC</name>
<dbReference type="SMART" id="SM00768">
    <property type="entry name" value="X8"/>
    <property type="match status" value="1"/>
</dbReference>
<dbReference type="OMA" id="ADNWVAT"/>
<dbReference type="InterPro" id="IPR000490">
    <property type="entry name" value="Glyco_hydro_17"/>
</dbReference>
<dbReference type="InterPro" id="IPR044965">
    <property type="entry name" value="Glyco_hydro_17_plant"/>
</dbReference>
<evidence type="ECO:0000256" key="6">
    <source>
        <dbReference type="ARBA" id="ARBA00023157"/>
    </source>
</evidence>
<keyword evidence="7 9" id="KW-0326">Glycosidase</keyword>
<dbReference type="FunCoup" id="A0A061EJC9">
    <property type="interactions" value="38"/>
</dbReference>
<dbReference type="FunFam" id="3.20.20.80:FF:000005">
    <property type="entry name" value="Glucan endo-1,3-beta-glucosidase 14"/>
    <property type="match status" value="1"/>
</dbReference>
<dbReference type="GO" id="GO:0005886">
    <property type="term" value="C:plasma membrane"/>
    <property type="evidence" value="ECO:0000318"/>
    <property type="project" value="GO_Central"/>
</dbReference>
<evidence type="ECO:0000256" key="7">
    <source>
        <dbReference type="ARBA" id="ARBA00023295"/>
    </source>
</evidence>
<dbReference type="Gene3D" id="3.20.20.80">
    <property type="entry name" value="Glycosidases"/>
    <property type="match status" value="1"/>
</dbReference>
<protein>
    <recommendedName>
        <fullName evidence="3">glucan endo-1,3-beta-D-glucosidase</fullName>
        <ecNumber evidence="3">3.2.1.39</ecNumber>
    </recommendedName>
</protein>
<dbReference type="SUPFAM" id="SSF51445">
    <property type="entry name" value="(Trans)glycosidases"/>
    <property type="match status" value="1"/>
</dbReference>
<dbReference type="Pfam" id="PF00332">
    <property type="entry name" value="Glyco_hydro_17"/>
    <property type="match status" value="1"/>
</dbReference>
<dbReference type="Gramene" id="EOY05120">
    <property type="protein sequence ID" value="EOY05120"/>
    <property type="gene ID" value="TCM_020208"/>
</dbReference>
<evidence type="ECO:0000256" key="9">
    <source>
        <dbReference type="RuleBase" id="RU004336"/>
    </source>
</evidence>
<dbReference type="InParanoid" id="A0A061EJC9"/>
<feature type="domain" description="X8" evidence="10">
    <location>
        <begin position="462"/>
        <end position="547"/>
    </location>
</feature>
<evidence type="ECO:0000256" key="4">
    <source>
        <dbReference type="ARBA" id="ARBA00022729"/>
    </source>
</evidence>
<keyword evidence="4" id="KW-0732">Signal</keyword>
<evidence type="ECO:0000256" key="8">
    <source>
        <dbReference type="RuleBase" id="RU004335"/>
    </source>
</evidence>
<dbReference type="EC" id="3.2.1.39" evidence="3"/>
<evidence type="ECO:0000313" key="12">
    <source>
        <dbReference type="Proteomes" id="UP000026915"/>
    </source>
</evidence>
<dbReference type="HOGENOM" id="CLU_024953_3_4_1"/>
<dbReference type="PANTHER" id="PTHR32227">
    <property type="entry name" value="GLUCAN ENDO-1,3-BETA-GLUCOSIDASE BG1-RELATED-RELATED"/>
    <property type="match status" value="1"/>
</dbReference>
<evidence type="ECO:0000256" key="2">
    <source>
        <dbReference type="ARBA" id="ARBA00008773"/>
    </source>
</evidence>
<comment type="catalytic activity">
    <reaction evidence="1">
        <text>Hydrolysis of (1-&gt;3)-beta-D-glucosidic linkages in (1-&gt;3)-beta-D-glucans.</text>
        <dbReference type="EC" id="3.2.1.39"/>
    </reaction>
</comment>
<proteinExistence type="inferred from homology"/>
<reference evidence="11 12" key="1">
    <citation type="journal article" date="2013" name="Genome Biol.">
        <title>The genome sequence of the most widely cultivated cacao type and its use to identify candidate genes regulating pod color.</title>
        <authorList>
            <person name="Motamayor J.C."/>
            <person name="Mockaitis K."/>
            <person name="Schmutz J."/>
            <person name="Haiminen N."/>
            <person name="Iii D.L."/>
            <person name="Cornejo O."/>
            <person name="Findley S.D."/>
            <person name="Zheng P."/>
            <person name="Utro F."/>
            <person name="Royaert S."/>
            <person name="Saski C."/>
            <person name="Jenkins J."/>
            <person name="Podicheti R."/>
            <person name="Zhao M."/>
            <person name="Scheffler B.E."/>
            <person name="Stack J.C."/>
            <person name="Feltus F.A."/>
            <person name="Mustiga G.M."/>
            <person name="Amores F."/>
            <person name="Phillips W."/>
            <person name="Marelli J.P."/>
            <person name="May G.D."/>
            <person name="Shapiro H."/>
            <person name="Ma J."/>
            <person name="Bustamante C.D."/>
            <person name="Schnell R.J."/>
            <person name="Main D."/>
            <person name="Gilbert D."/>
            <person name="Parida L."/>
            <person name="Kuhn D.N."/>
        </authorList>
    </citation>
    <scope>NUCLEOTIDE SEQUENCE [LARGE SCALE GENOMIC DNA]</scope>
    <source>
        <strain evidence="12">cv. Matina 1-6</strain>
    </source>
</reference>
<sequence>MPILRRAMLSKFLLAILEPNITIRFCQLDMPAAPLGTRSSTGLDKSSPYFVTNFLEIRSLLSRIVSSKIYVIDHRTLWGQNQFITIGKSSVMALLALLLSSLLVVSLAEISSKIGINYGRQGDNLPSPYQSIEIMKSMKARRVKLYDSDPEILKLFSGTNIDMAIMVPNKDIVLISSSQTAAEQWVRNNVLAYPNTNIRFVLVGNEVLSYVSKQDQTIWAHLVPAMRRIKNSLSANDIKNIKIGTPLAMDILQSTFPPSSGTFRSDISNTVMAPLLKFLNGSKSFFFLDVYPYFPWSANPMNISLDFALFGGNVNHTDPGSGLVYTNLLDQMLDSVTFAMEKLGYPSIRLAIAETGWPTAGDVDQVGANIYNAATYNRNLIRKMTAKPPLGTPARPGLVIPTFIFSLYEENQKTGPGTERHWGLLHSNGTAIYDIDLTGKRLASDYKPLPPAQNNVPYKGKVWCEVAPGANLMNLSSALTYACSQDNQTCAALSPGKECYEPISVFWHSSYAFSSYWAKFRSQGATCYFSGLARQTTVNPSRGRCKFPSVIL</sequence>
<evidence type="ECO:0000313" key="11">
    <source>
        <dbReference type="EMBL" id="EOY05120.1"/>
    </source>
</evidence>
<dbReference type="GO" id="GO:0005975">
    <property type="term" value="P:carbohydrate metabolic process"/>
    <property type="evidence" value="ECO:0007669"/>
    <property type="project" value="InterPro"/>
</dbReference>
<dbReference type="EMBL" id="CM001882">
    <property type="protein sequence ID" value="EOY05120.1"/>
    <property type="molecule type" value="Genomic_DNA"/>
</dbReference>
<dbReference type="InterPro" id="IPR017853">
    <property type="entry name" value="GH"/>
</dbReference>
<dbReference type="Proteomes" id="UP000026915">
    <property type="component" value="Chromosome 4"/>
</dbReference>
<dbReference type="InterPro" id="IPR012946">
    <property type="entry name" value="X8"/>
</dbReference>